<dbReference type="Proteomes" id="UP000002194">
    <property type="component" value="Chromosome"/>
</dbReference>
<name>Q726T2_NITV2</name>
<organism evidence="2 3">
    <name type="scientific">Nitratidesulfovibrio vulgaris (strain ATCC 29579 / DSM 644 / CCUG 34227 / NCIMB 8303 / VKM B-1760 / Hildenborough)</name>
    <name type="common">Desulfovibrio vulgaris</name>
    <dbReference type="NCBI Taxonomy" id="882"/>
    <lineage>
        <taxon>Bacteria</taxon>
        <taxon>Pseudomonadati</taxon>
        <taxon>Thermodesulfobacteriota</taxon>
        <taxon>Desulfovibrionia</taxon>
        <taxon>Desulfovibrionales</taxon>
        <taxon>Desulfovibrionaceae</taxon>
        <taxon>Nitratidesulfovibrio</taxon>
    </lineage>
</organism>
<dbReference type="HOGENOM" id="CLU_3024807_0_0_7"/>
<dbReference type="AlphaFoldDB" id="Q726T2"/>
<dbReference type="PaxDb" id="882-DVU_3024"/>
<gene>
    <name evidence="2" type="ordered locus">DVU_3024</name>
</gene>
<feature type="compositionally biased region" description="Basic and acidic residues" evidence="1">
    <location>
        <begin position="46"/>
        <end position="55"/>
    </location>
</feature>
<dbReference type="EnsemblBacteria" id="AAS97495">
    <property type="protein sequence ID" value="AAS97495"/>
    <property type="gene ID" value="DVU_3024"/>
</dbReference>
<evidence type="ECO:0000313" key="2">
    <source>
        <dbReference type="EMBL" id="AAS97495.1"/>
    </source>
</evidence>
<keyword evidence="3" id="KW-1185">Reference proteome</keyword>
<dbReference type="KEGG" id="dvu:DVU_3024"/>
<protein>
    <submittedName>
        <fullName evidence="2">Uncharacterized protein</fullName>
    </submittedName>
</protein>
<proteinExistence type="predicted"/>
<dbReference type="EMBL" id="AE017285">
    <property type="protein sequence ID" value="AAS97495.1"/>
    <property type="molecule type" value="Genomic_DNA"/>
</dbReference>
<sequence>MAHFLLNLRSSRSPRNGLGLARKHRELQPPAPGGMPFSPRAHHRAEKGDRKWPRK</sequence>
<evidence type="ECO:0000313" key="3">
    <source>
        <dbReference type="Proteomes" id="UP000002194"/>
    </source>
</evidence>
<accession>Q726T2</accession>
<feature type="region of interest" description="Disordered" evidence="1">
    <location>
        <begin position="1"/>
        <end position="55"/>
    </location>
</feature>
<dbReference type="STRING" id="882.DVU_3024"/>
<reference evidence="2 3" key="1">
    <citation type="journal article" date="2004" name="Nat. Biotechnol.">
        <title>The genome sequence of the anaerobic, sulfate-reducing bacterium Desulfovibrio vulgaris Hildenborough.</title>
        <authorList>
            <person name="Heidelberg J.F."/>
            <person name="Seshadri R."/>
            <person name="Haveman S.A."/>
            <person name="Hemme C.L."/>
            <person name="Paulsen I.T."/>
            <person name="Kolonay J.F."/>
            <person name="Eisen J.A."/>
            <person name="Ward N."/>
            <person name="Methe B."/>
            <person name="Brinkac L.M."/>
            <person name="Daugherty S.C."/>
            <person name="Deboy R.T."/>
            <person name="Dodson R.J."/>
            <person name="Durkin A.S."/>
            <person name="Madupu R."/>
            <person name="Nelson W.C."/>
            <person name="Sullivan S.A."/>
            <person name="Fouts D."/>
            <person name="Haft D.H."/>
            <person name="Selengut J."/>
            <person name="Peterson J.D."/>
            <person name="Davidsen T.M."/>
            <person name="Zafar N."/>
            <person name="Zhou L."/>
            <person name="Radune D."/>
            <person name="Dimitrov G."/>
            <person name="Hance M."/>
            <person name="Tran K."/>
            <person name="Khouri H."/>
            <person name="Gill J."/>
            <person name="Utterback T.R."/>
            <person name="Feldblyum T.V."/>
            <person name="Wall J.D."/>
            <person name="Voordouw G."/>
            <person name="Fraser C.M."/>
        </authorList>
    </citation>
    <scope>NUCLEOTIDE SEQUENCE [LARGE SCALE GENOMIC DNA]</scope>
    <source>
        <strain evidence="3">ATCC 29579 / DSM 644 / NCIMB 8303 / VKM B-1760 / Hildenborough</strain>
    </source>
</reference>
<evidence type="ECO:0000256" key="1">
    <source>
        <dbReference type="SAM" id="MobiDB-lite"/>
    </source>
</evidence>